<dbReference type="Proteomes" id="UP000321532">
    <property type="component" value="Unassembled WGS sequence"/>
</dbReference>
<evidence type="ECO:0000313" key="1">
    <source>
        <dbReference type="EMBL" id="GEO04579.1"/>
    </source>
</evidence>
<reference evidence="1 2" key="1">
    <citation type="submission" date="2019-07" db="EMBL/GenBank/DDBJ databases">
        <title>Whole genome shotgun sequence of Adhaeribacter aerolatus NBRC 106133.</title>
        <authorList>
            <person name="Hosoyama A."/>
            <person name="Uohara A."/>
            <person name="Ohji S."/>
            <person name="Ichikawa N."/>
        </authorList>
    </citation>
    <scope>NUCLEOTIDE SEQUENCE [LARGE SCALE GENOMIC DNA]</scope>
    <source>
        <strain evidence="1 2">NBRC 106133</strain>
    </source>
</reference>
<keyword evidence="2" id="KW-1185">Reference proteome</keyword>
<dbReference type="EMBL" id="BJYS01000016">
    <property type="protein sequence ID" value="GEO04579.1"/>
    <property type="molecule type" value="Genomic_DNA"/>
</dbReference>
<accession>A0A512AXZ5</accession>
<proteinExistence type="predicted"/>
<name>A0A512AXZ5_9BACT</name>
<gene>
    <name evidence="1" type="ORF">AAE02nite_22430</name>
</gene>
<comment type="caution">
    <text evidence="1">The sequence shown here is derived from an EMBL/GenBank/DDBJ whole genome shotgun (WGS) entry which is preliminary data.</text>
</comment>
<evidence type="ECO:0000313" key="2">
    <source>
        <dbReference type="Proteomes" id="UP000321532"/>
    </source>
</evidence>
<sequence>MAVTRLKRKHRKNIARANNKQRVIKQLLATPVIKNVDVEELKAQFGKTSAAPAATTAPEPTSVVESVKEAVSNAAHTVADKVSDVVEAVKDKVEDVLKKDDKEAAE</sequence>
<protein>
    <submittedName>
        <fullName evidence="1">Uncharacterized protein</fullName>
    </submittedName>
</protein>
<dbReference type="RefSeq" id="WP_146897848.1">
    <property type="nucleotide sequence ID" value="NZ_BJYS01000016.1"/>
</dbReference>
<organism evidence="1 2">
    <name type="scientific">Adhaeribacter aerolatus</name>
    <dbReference type="NCBI Taxonomy" id="670289"/>
    <lineage>
        <taxon>Bacteria</taxon>
        <taxon>Pseudomonadati</taxon>
        <taxon>Bacteroidota</taxon>
        <taxon>Cytophagia</taxon>
        <taxon>Cytophagales</taxon>
        <taxon>Hymenobacteraceae</taxon>
        <taxon>Adhaeribacter</taxon>
    </lineage>
</organism>
<dbReference type="AlphaFoldDB" id="A0A512AXZ5"/>
<dbReference type="OrthoDB" id="983051at2"/>